<dbReference type="SUPFAM" id="SSF48576">
    <property type="entry name" value="Terpenoid synthases"/>
    <property type="match status" value="1"/>
</dbReference>
<sequence length="420" mass="46893">MGDDEKGGNLAARSATQLPASAAAQSSFRFPPSSERRLAPPTSLLLASALVSSVARNDPKLRHSPQGAHRWHSAEARARADDVDAGLERFSFPARSEPPFVNPYTAAQSDFEQCLAQVKQHDYEHYLTNLLQTSREARLAHASLRAFQVQLARIKDSVSNEDLGRLRVGFFRSAVEAVYAEPLSTTRKAPVESPTLRALCDTVQRFSLPREPLERLMDARENDLAYPQPATMQELVQYAEATQGALLALHARVLWTLEPSLGDADADLQHEAEVELIRAVDRTAGRVGRAAGLVRVLQGVPHHAVRRQTYVPASVMRECGIGVRDMLRAEAGASTGVREAFRRIAQHAQQCLDEARADTRSRAHIPRRTRLALLLPAEVCRWYLRALRKCDYNAFDRRLQVMPSLRLQLGLLRQRILGRW</sequence>
<dbReference type="GO" id="GO:0016117">
    <property type="term" value="P:carotenoid biosynthetic process"/>
    <property type="evidence" value="ECO:0007669"/>
    <property type="project" value="UniProtKB-KW"/>
</dbReference>
<keyword evidence="6" id="KW-1185">Reference proteome</keyword>
<protein>
    <recommendedName>
        <fullName evidence="2">15-cis-phytoene synthase</fullName>
        <ecNumber evidence="2">2.5.1.32</ecNumber>
    </recommendedName>
</protein>
<comment type="catalytic activity">
    <reaction evidence="1">
        <text>2 (2E,6E,10E)-geranylgeranyl diphosphate = 15-cis-phytoene + 2 diphosphate</text>
        <dbReference type="Rhea" id="RHEA:34475"/>
        <dbReference type="ChEBI" id="CHEBI:27787"/>
        <dbReference type="ChEBI" id="CHEBI:33019"/>
        <dbReference type="ChEBI" id="CHEBI:58756"/>
        <dbReference type="EC" id="2.5.1.32"/>
    </reaction>
</comment>
<keyword evidence="3" id="KW-0125">Carotenoid biosynthesis</keyword>
<organism evidence="5 6">
    <name type="scientific">Cyanidium caldarium</name>
    <name type="common">Red alga</name>
    <dbReference type="NCBI Taxonomy" id="2771"/>
    <lineage>
        <taxon>Eukaryota</taxon>
        <taxon>Rhodophyta</taxon>
        <taxon>Bangiophyceae</taxon>
        <taxon>Cyanidiales</taxon>
        <taxon>Cyanidiaceae</taxon>
        <taxon>Cyanidium</taxon>
    </lineage>
</organism>
<comment type="caution">
    <text evidence="5">The sequence shown here is derived from an EMBL/GenBank/DDBJ whole genome shotgun (WGS) entry which is preliminary data.</text>
</comment>
<evidence type="ECO:0000256" key="2">
    <source>
        <dbReference type="ARBA" id="ARBA00012396"/>
    </source>
</evidence>
<feature type="compositionally biased region" description="Low complexity" evidence="4">
    <location>
        <begin position="26"/>
        <end position="38"/>
    </location>
</feature>
<dbReference type="AlphaFoldDB" id="A0AAV9IXS4"/>
<evidence type="ECO:0000256" key="1">
    <source>
        <dbReference type="ARBA" id="ARBA00001805"/>
    </source>
</evidence>
<dbReference type="Gene3D" id="1.10.600.10">
    <property type="entry name" value="Farnesyl Diphosphate Synthase"/>
    <property type="match status" value="1"/>
</dbReference>
<accession>A0AAV9IXS4</accession>
<evidence type="ECO:0000256" key="4">
    <source>
        <dbReference type="SAM" id="MobiDB-lite"/>
    </source>
</evidence>
<dbReference type="EMBL" id="JANCYW010000010">
    <property type="protein sequence ID" value="KAK4536895.1"/>
    <property type="molecule type" value="Genomic_DNA"/>
</dbReference>
<evidence type="ECO:0000313" key="5">
    <source>
        <dbReference type="EMBL" id="KAK4536895.1"/>
    </source>
</evidence>
<name>A0AAV9IXS4_CYACA</name>
<dbReference type="EC" id="2.5.1.32" evidence="2"/>
<dbReference type="Pfam" id="PF00494">
    <property type="entry name" value="SQS_PSY"/>
    <property type="match status" value="1"/>
</dbReference>
<reference evidence="5 6" key="1">
    <citation type="submission" date="2022-07" db="EMBL/GenBank/DDBJ databases">
        <title>Genome-wide signatures of adaptation to extreme environments.</title>
        <authorList>
            <person name="Cho C.H."/>
            <person name="Yoon H.S."/>
        </authorList>
    </citation>
    <scope>NUCLEOTIDE SEQUENCE [LARGE SCALE GENOMIC DNA]</scope>
    <source>
        <strain evidence="5 6">DBV 063 E5</strain>
    </source>
</reference>
<dbReference type="InterPro" id="IPR008949">
    <property type="entry name" value="Isoprenoid_synthase_dom_sf"/>
</dbReference>
<evidence type="ECO:0000256" key="3">
    <source>
        <dbReference type="ARBA" id="ARBA00022746"/>
    </source>
</evidence>
<evidence type="ECO:0000313" key="6">
    <source>
        <dbReference type="Proteomes" id="UP001301350"/>
    </source>
</evidence>
<feature type="region of interest" description="Disordered" evidence="4">
    <location>
        <begin position="1"/>
        <end position="38"/>
    </location>
</feature>
<gene>
    <name evidence="5" type="ORF">CDCA_CDCA10G2920</name>
</gene>
<proteinExistence type="predicted"/>
<feature type="compositionally biased region" description="Polar residues" evidence="4">
    <location>
        <begin position="14"/>
        <end position="25"/>
    </location>
</feature>
<dbReference type="PANTHER" id="PTHR31480">
    <property type="entry name" value="BIFUNCTIONAL LYCOPENE CYCLASE/PHYTOENE SYNTHASE"/>
    <property type="match status" value="1"/>
</dbReference>
<dbReference type="InterPro" id="IPR002060">
    <property type="entry name" value="Squ/phyt_synthse"/>
</dbReference>
<dbReference type="Proteomes" id="UP001301350">
    <property type="component" value="Unassembled WGS sequence"/>
</dbReference>